<dbReference type="RefSeq" id="WP_304541785.1">
    <property type="nucleotide sequence ID" value="NZ_JARPTC010000007.1"/>
</dbReference>
<dbReference type="AlphaFoldDB" id="A0AAW7ZBN7"/>
<reference evidence="2" key="1">
    <citation type="journal article" date="2023" name="J. Hazard. Mater.">
        <title>Anaerobic biodegradation of pyrene and benzo[a]pyrene by a new sulfate-reducing Desulforamulus aquiferis strain DSA.</title>
        <authorList>
            <person name="Zhang Z."/>
            <person name="Sun J."/>
            <person name="Gong X."/>
            <person name="Wang C."/>
            <person name="Wang H."/>
        </authorList>
    </citation>
    <scope>NUCLEOTIDE SEQUENCE</scope>
    <source>
        <strain evidence="2">DSA</strain>
    </source>
</reference>
<dbReference type="SUPFAM" id="SSF50346">
    <property type="entry name" value="PRC-barrel domain"/>
    <property type="match status" value="2"/>
</dbReference>
<evidence type="ECO:0000313" key="2">
    <source>
        <dbReference type="EMBL" id="MDO7786703.1"/>
    </source>
</evidence>
<dbReference type="EMBL" id="JARPTC010000007">
    <property type="protein sequence ID" value="MDO7786703.1"/>
    <property type="molecule type" value="Genomic_DNA"/>
</dbReference>
<feature type="domain" description="PRC-barrel" evidence="1">
    <location>
        <begin position="4"/>
        <end position="70"/>
    </location>
</feature>
<gene>
    <name evidence="2" type="ORF">P6N53_05635</name>
</gene>
<evidence type="ECO:0000259" key="1">
    <source>
        <dbReference type="Pfam" id="PF05239"/>
    </source>
</evidence>
<protein>
    <submittedName>
        <fullName evidence="2">PRC-barrel domain-containing protein</fullName>
    </submittedName>
</protein>
<dbReference type="InterPro" id="IPR011033">
    <property type="entry name" value="PRC_barrel-like_sf"/>
</dbReference>
<accession>A0AAW7ZBN7</accession>
<feature type="domain" description="PRC-barrel" evidence="1">
    <location>
        <begin position="93"/>
        <end position="152"/>
    </location>
</feature>
<dbReference type="Pfam" id="PF05239">
    <property type="entry name" value="PRC"/>
    <property type="match status" value="2"/>
</dbReference>
<comment type="caution">
    <text evidence="2">The sequence shown here is derived from an EMBL/GenBank/DDBJ whole genome shotgun (WGS) entry which is preliminary data.</text>
</comment>
<dbReference type="Proteomes" id="UP001172911">
    <property type="component" value="Unassembled WGS sequence"/>
</dbReference>
<name>A0AAW7ZBN7_9FIRM</name>
<proteinExistence type="predicted"/>
<dbReference type="InterPro" id="IPR027275">
    <property type="entry name" value="PRC-brl_dom"/>
</dbReference>
<evidence type="ECO:0000313" key="3">
    <source>
        <dbReference type="Proteomes" id="UP001172911"/>
    </source>
</evidence>
<dbReference type="Gene3D" id="2.30.30.240">
    <property type="entry name" value="PRC-barrel domain"/>
    <property type="match status" value="2"/>
</dbReference>
<reference evidence="2" key="2">
    <citation type="submission" date="2023-03" db="EMBL/GenBank/DDBJ databases">
        <authorList>
            <person name="Zhang Z."/>
        </authorList>
    </citation>
    <scope>NUCLEOTIDE SEQUENCE</scope>
    <source>
        <strain evidence="2">DSA</strain>
    </source>
</reference>
<organism evidence="2 3">
    <name type="scientific">Desulforamulus aquiferis</name>
    <dbReference type="NCBI Taxonomy" id="1397668"/>
    <lineage>
        <taxon>Bacteria</taxon>
        <taxon>Bacillati</taxon>
        <taxon>Bacillota</taxon>
        <taxon>Clostridia</taxon>
        <taxon>Eubacteriales</taxon>
        <taxon>Peptococcaceae</taxon>
        <taxon>Desulforamulus</taxon>
    </lineage>
</organism>
<keyword evidence="3" id="KW-1185">Reference proteome</keyword>
<sequence>MKQRSQVIGLPVLSIIEVAFLGKVQNLLINPDSGTVEYLVIEPEQWYLERQAISFKDVAAIGEDAVTTEVKANVATITSVSKAMDLLQKSVTVVGTRVMTRKGRISGSIDEIIIDEQTGKIAACSWVAGDKKGLIPVDQVITFGKDMLVIEDNFESNLLQDISQLESNSSAKAVKSESETDPLEYFEKQQKQYLIGRIVTTDILAANGEMIAKKGDVVTRELVDKAEAADKFVELTLSTSE</sequence>